<comment type="caution">
    <text evidence="6">The sequence shown here is derived from an EMBL/GenBank/DDBJ whole genome shotgun (WGS) entry which is preliminary data.</text>
</comment>
<proteinExistence type="predicted"/>
<reference evidence="6" key="2">
    <citation type="submission" date="2020-06" db="EMBL/GenBank/DDBJ databases">
        <title>Helianthus annuus Genome sequencing and assembly Release 2.</title>
        <authorList>
            <person name="Gouzy J."/>
            <person name="Langlade N."/>
            <person name="Munos S."/>
        </authorList>
    </citation>
    <scope>NUCLEOTIDE SEQUENCE</scope>
    <source>
        <tissue evidence="6">Leaves</tissue>
    </source>
</reference>
<dbReference type="InterPro" id="IPR042197">
    <property type="entry name" value="Apaf_helical"/>
</dbReference>
<sequence length="1524" mass="172433">MASTSASSVQKRFKYDVFLSFRGKDVRKNFVDHLYHALRQKGVITYKDDERIEKGKRISDQLITSIEESRFHIIVFSKNYASSSWCLDELVNIMKCQKMMEQTAYPVFYDVEPTEVRNQSGAVGKAFAKHVRGSCSSVLPLDCLCPIVPSSFNGFTVNREKEDDVGRWRNALKEAAGLAGMELKNTFNGHEARIVQQIVQDISLKLRFINLSADGKLVGMETRVKNVVSSLETGSDEDIRMIGIKGIGGGGKTTLARAIFDHISIWFEGKSFVENVKEVSKGSGLKELQKQILLDVLNEQSIVESVCEGKNKMKKLMQGKKVLVVLDDVDHINQLEALAGDITWFKPGSRIIITTRDEQVLVAHGVHSYNIHDVSLLSHEEAICLFSRYALMRVIPNQGYEELSRKVVNYAAGLPLTIKVLGSHLCGRSEREWEDALERLKTIPLQETLEILELSYNGLENDQKEIFLDVVCILKGEMKDEAIRILESCGFRAHIGLSVLEQKSLITVSSTDGLRFHDHIEEMGWNIVRRLHPHEPSRHNRLWIKEEIEDILVNELGTEATRSIKLKNTDLNVAIIVKGLKKMKELRFLSLSPRYGKWNVDGDSQYLPDALQSLNWRGYPFRSLPKMFRANKLVNLEMVASNIFELWEEGERKVLNKIRFIDLTCSELRTFDLSMTPHLEKLNLQGCYGLFELHMPVECPKLKFLNLCGSKVRKFNISLALSLETLVLHGCKEFEELCSPVECPNLKTLDLFMTKLRNLTLGMTPNLEDLNLRECYEFVELRLPVECPKLKSLNLSVSRVTNLNLEMTPHLETLDLSECKYFVKLQLPVQCQKLKSLDLTGSKVSKLNLGMTPHLEMLDLSRCKEFVELQLPVECPNPNLKSLNLSGSKVSYLNLRMTPHLQTLDLSKCDLFVELHLPVECSHLKSLDLSGSKVSKLNLGMTPHLETLDLSRCKEFVELQLPVECPNPNLKSLNLSGSKVSYLNIGMTPHLRTLDLSKCDLFVELHLPVECSHLKSLDLSGSKVGKLNIGMTPRLQNLHLSRCKEFMELQLPVECPNPNLKSLNLSGSKVSNLNLGMIPHLETLDLSKCKEFIELQLPVECPNLKSLDLSGSKVSNLNLGMTPHLQRLDLEGCYCLEKIHAPVGCLKQLAYLNLTGSLRFKYFLFNKCSQLPGSDSAPTLELTAESLDICPLHPNNNFPKFQLQCKYVEPVSSWSGNVEMLLSFGVCACTNLDSFSASICGLQRLGKLTLEGSIPEVPKDLYQLESLEALTLCMKKITHLPDSISMMKQLKSLTLKSCWLLEQLPKDLGRLECLKELSLMDCIQLRDIPHSIRNMKCLRRLYFSYCSQVKELPEELGRLECASTNLGSFLASICGLQHLRELTLEGGIPEVPKDLGRLESLEELTLSMKEIKHLPNSICMLKRLNSLNLRHCWLLEQLPEDLGRLECLKKLYLSGCRGLRDIPDSISNMKCLEQLYLSNCTGINRLPQSIHQLKGLRIFGSREQLQSYGFKSLTEIFGSYYVVL</sequence>
<dbReference type="InterPro" id="IPR055414">
    <property type="entry name" value="LRR_R13L4/SHOC2-like"/>
</dbReference>
<dbReference type="InterPro" id="IPR002182">
    <property type="entry name" value="NB-ARC"/>
</dbReference>
<dbReference type="Gene3D" id="3.80.10.10">
    <property type="entry name" value="Ribonuclease Inhibitor"/>
    <property type="match status" value="5"/>
</dbReference>
<evidence type="ECO:0000313" key="6">
    <source>
        <dbReference type="EMBL" id="KAF5788953.1"/>
    </source>
</evidence>
<dbReference type="SUPFAM" id="SSF52540">
    <property type="entry name" value="P-loop containing nucleoside triphosphate hydrolases"/>
    <property type="match status" value="1"/>
</dbReference>
<keyword evidence="7" id="KW-1185">Reference proteome</keyword>
<dbReference type="Pfam" id="PF01582">
    <property type="entry name" value="TIR"/>
    <property type="match status" value="1"/>
</dbReference>
<dbReference type="Gene3D" id="1.10.8.430">
    <property type="entry name" value="Helical domain of apoptotic protease-activating factors"/>
    <property type="match status" value="1"/>
</dbReference>
<dbReference type="SUPFAM" id="SSF46785">
    <property type="entry name" value="Winged helix' DNA-binding domain"/>
    <property type="match status" value="1"/>
</dbReference>
<dbReference type="SUPFAM" id="SSF52200">
    <property type="entry name" value="Toll/Interleukin receptor TIR domain"/>
    <property type="match status" value="1"/>
</dbReference>
<evidence type="ECO:0000256" key="3">
    <source>
        <dbReference type="ARBA" id="ARBA00022821"/>
    </source>
</evidence>
<dbReference type="FunFam" id="3.40.50.10140:FF:000007">
    <property type="entry name" value="Disease resistance protein (TIR-NBS-LRR class)"/>
    <property type="match status" value="1"/>
</dbReference>
<dbReference type="GO" id="GO:0007165">
    <property type="term" value="P:signal transduction"/>
    <property type="evidence" value="ECO:0007669"/>
    <property type="project" value="InterPro"/>
</dbReference>
<name>A0A9K3I297_HELAN</name>
<dbReference type="InterPro" id="IPR035897">
    <property type="entry name" value="Toll_tir_struct_dom_sf"/>
</dbReference>
<dbReference type="EMBL" id="MNCJ02000324">
    <property type="protein sequence ID" value="KAF5788953.1"/>
    <property type="molecule type" value="Genomic_DNA"/>
</dbReference>
<dbReference type="InterPro" id="IPR032675">
    <property type="entry name" value="LRR_dom_sf"/>
</dbReference>
<dbReference type="SUPFAM" id="SSF52058">
    <property type="entry name" value="L domain-like"/>
    <property type="match status" value="3"/>
</dbReference>
<keyword evidence="1" id="KW-0433">Leucine-rich repeat</keyword>
<dbReference type="Gramene" id="mRNA:HanXRQr2_Chr09g0365201">
    <property type="protein sequence ID" value="mRNA:HanXRQr2_Chr09g0365201"/>
    <property type="gene ID" value="HanXRQr2_Chr09g0365201"/>
</dbReference>
<feature type="domain" description="TIR" evidence="5">
    <location>
        <begin position="13"/>
        <end position="206"/>
    </location>
</feature>
<dbReference type="GO" id="GO:0043531">
    <property type="term" value="F:ADP binding"/>
    <property type="evidence" value="ECO:0007669"/>
    <property type="project" value="InterPro"/>
</dbReference>
<dbReference type="InterPro" id="IPR044974">
    <property type="entry name" value="Disease_R_plants"/>
</dbReference>
<dbReference type="InterPro" id="IPR058192">
    <property type="entry name" value="WHD_ROQ1-like"/>
</dbReference>
<protein>
    <submittedName>
        <fullName evidence="6">TIR domain, P-loop containing nucleoside triphosphate hydrolase</fullName>
    </submittedName>
</protein>
<dbReference type="OrthoDB" id="1357022at2759"/>
<dbReference type="Pfam" id="PF00931">
    <property type="entry name" value="NB-ARC"/>
    <property type="match status" value="1"/>
</dbReference>
<dbReference type="Pfam" id="PF23598">
    <property type="entry name" value="LRR_14"/>
    <property type="match status" value="1"/>
</dbReference>
<evidence type="ECO:0000256" key="4">
    <source>
        <dbReference type="ARBA" id="ARBA00023027"/>
    </source>
</evidence>
<evidence type="ECO:0000256" key="1">
    <source>
        <dbReference type="ARBA" id="ARBA00022614"/>
    </source>
</evidence>
<dbReference type="PANTHER" id="PTHR11017">
    <property type="entry name" value="LEUCINE-RICH REPEAT-CONTAINING PROTEIN"/>
    <property type="match status" value="1"/>
</dbReference>
<dbReference type="InterPro" id="IPR000157">
    <property type="entry name" value="TIR_dom"/>
</dbReference>
<dbReference type="InterPro" id="IPR027417">
    <property type="entry name" value="P-loop_NTPase"/>
</dbReference>
<keyword evidence="2" id="KW-0677">Repeat</keyword>
<evidence type="ECO:0000259" key="5">
    <source>
        <dbReference type="PROSITE" id="PS50104"/>
    </source>
</evidence>
<evidence type="ECO:0000313" key="7">
    <source>
        <dbReference type="Proteomes" id="UP000215914"/>
    </source>
</evidence>
<gene>
    <name evidence="6" type="ORF">HanXRQr2_Chr09g0365201</name>
</gene>
<dbReference type="PROSITE" id="PS50104">
    <property type="entry name" value="TIR"/>
    <property type="match status" value="1"/>
</dbReference>
<dbReference type="Gene3D" id="3.40.50.10140">
    <property type="entry name" value="Toll/interleukin-1 receptor homology (TIR) domain"/>
    <property type="match status" value="1"/>
</dbReference>
<keyword evidence="6" id="KW-0378">Hydrolase</keyword>
<evidence type="ECO:0000256" key="2">
    <source>
        <dbReference type="ARBA" id="ARBA00022737"/>
    </source>
</evidence>
<keyword evidence="4" id="KW-0520">NAD</keyword>
<organism evidence="6 7">
    <name type="scientific">Helianthus annuus</name>
    <name type="common">Common sunflower</name>
    <dbReference type="NCBI Taxonomy" id="4232"/>
    <lineage>
        <taxon>Eukaryota</taxon>
        <taxon>Viridiplantae</taxon>
        <taxon>Streptophyta</taxon>
        <taxon>Embryophyta</taxon>
        <taxon>Tracheophyta</taxon>
        <taxon>Spermatophyta</taxon>
        <taxon>Magnoliopsida</taxon>
        <taxon>eudicotyledons</taxon>
        <taxon>Gunneridae</taxon>
        <taxon>Pentapetalae</taxon>
        <taxon>asterids</taxon>
        <taxon>campanulids</taxon>
        <taxon>Asterales</taxon>
        <taxon>Asteraceae</taxon>
        <taxon>Asteroideae</taxon>
        <taxon>Heliantheae alliance</taxon>
        <taxon>Heliantheae</taxon>
        <taxon>Helianthus</taxon>
    </lineage>
</organism>
<reference evidence="6" key="1">
    <citation type="journal article" date="2017" name="Nature">
        <title>The sunflower genome provides insights into oil metabolism, flowering and Asterid evolution.</title>
        <authorList>
            <person name="Badouin H."/>
            <person name="Gouzy J."/>
            <person name="Grassa C.J."/>
            <person name="Murat F."/>
            <person name="Staton S.E."/>
            <person name="Cottret L."/>
            <person name="Lelandais-Briere C."/>
            <person name="Owens G.L."/>
            <person name="Carrere S."/>
            <person name="Mayjonade B."/>
            <person name="Legrand L."/>
            <person name="Gill N."/>
            <person name="Kane N.C."/>
            <person name="Bowers J.E."/>
            <person name="Hubner S."/>
            <person name="Bellec A."/>
            <person name="Berard A."/>
            <person name="Berges H."/>
            <person name="Blanchet N."/>
            <person name="Boniface M.C."/>
            <person name="Brunel D."/>
            <person name="Catrice O."/>
            <person name="Chaidir N."/>
            <person name="Claudel C."/>
            <person name="Donnadieu C."/>
            <person name="Faraut T."/>
            <person name="Fievet G."/>
            <person name="Helmstetter N."/>
            <person name="King M."/>
            <person name="Knapp S.J."/>
            <person name="Lai Z."/>
            <person name="Le Paslier M.C."/>
            <person name="Lippi Y."/>
            <person name="Lorenzon L."/>
            <person name="Mandel J.R."/>
            <person name="Marage G."/>
            <person name="Marchand G."/>
            <person name="Marquand E."/>
            <person name="Bret-Mestries E."/>
            <person name="Morien E."/>
            <person name="Nambeesan S."/>
            <person name="Nguyen T."/>
            <person name="Pegot-Espagnet P."/>
            <person name="Pouilly N."/>
            <person name="Raftis F."/>
            <person name="Sallet E."/>
            <person name="Schiex T."/>
            <person name="Thomas J."/>
            <person name="Vandecasteele C."/>
            <person name="Vares D."/>
            <person name="Vear F."/>
            <person name="Vautrin S."/>
            <person name="Crespi M."/>
            <person name="Mangin B."/>
            <person name="Burke J.M."/>
            <person name="Salse J."/>
            <person name="Munos S."/>
            <person name="Vincourt P."/>
            <person name="Rieseberg L.H."/>
            <person name="Langlade N.B."/>
        </authorList>
    </citation>
    <scope>NUCLEOTIDE SEQUENCE</scope>
    <source>
        <tissue evidence="6">Leaves</tissue>
    </source>
</reference>
<accession>A0A9K3I297</accession>
<dbReference type="Pfam" id="PF23282">
    <property type="entry name" value="WHD_ROQ1"/>
    <property type="match status" value="1"/>
</dbReference>
<dbReference type="GO" id="GO:0006952">
    <property type="term" value="P:defense response"/>
    <property type="evidence" value="ECO:0007669"/>
    <property type="project" value="UniProtKB-KW"/>
</dbReference>
<dbReference type="Proteomes" id="UP000215914">
    <property type="component" value="Unassembled WGS sequence"/>
</dbReference>
<dbReference type="PRINTS" id="PR00364">
    <property type="entry name" value="DISEASERSIST"/>
</dbReference>
<dbReference type="PANTHER" id="PTHR11017:SF577">
    <property type="entry name" value="DISEASE RESISTANCE PROTEIN (TIR-NBS-LRR CLASS), PUTATIVE-RELATED"/>
    <property type="match status" value="1"/>
</dbReference>
<dbReference type="InterPro" id="IPR036390">
    <property type="entry name" value="WH_DNA-bd_sf"/>
</dbReference>
<keyword evidence="3" id="KW-0611">Plant defense</keyword>
<dbReference type="Gene3D" id="3.40.50.300">
    <property type="entry name" value="P-loop containing nucleotide triphosphate hydrolases"/>
    <property type="match status" value="1"/>
</dbReference>
<dbReference type="GO" id="GO:0051707">
    <property type="term" value="P:response to other organism"/>
    <property type="evidence" value="ECO:0007669"/>
    <property type="project" value="UniProtKB-ARBA"/>
</dbReference>
<dbReference type="SMART" id="SM00255">
    <property type="entry name" value="TIR"/>
    <property type="match status" value="1"/>
</dbReference>
<dbReference type="GO" id="GO:0016787">
    <property type="term" value="F:hydrolase activity"/>
    <property type="evidence" value="ECO:0007669"/>
    <property type="project" value="UniProtKB-KW"/>
</dbReference>